<dbReference type="Pfam" id="PF26080">
    <property type="entry name" value="CUB_animal"/>
    <property type="match status" value="1"/>
</dbReference>
<dbReference type="EMBL" id="CAKKLH010000335">
    <property type="protein sequence ID" value="CAH0113016.1"/>
    <property type="molecule type" value="Genomic_DNA"/>
</dbReference>
<name>A0A8J2S1R7_9CRUS</name>
<accession>A0A8J2S1R7</accession>
<comment type="caution">
    <text evidence="3">The sequence shown here is derived from an EMBL/GenBank/DDBJ whole genome shotgun (WGS) entry which is preliminary data.</text>
</comment>
<proteinExistence type="predicted"/>
<evidence type="ECO:0000313" key="4">
    <source>
        <dbReference type="Proteomes" id="UP000789390"/>
    </source>
</evidence>
<dbReference type="InterPro" id="IPR058698">
    <property type="entry name" value="CUB_metazoa"/>
</dbReference>
<protein>
    <recommendedName>
        <fullName evidence="2">CUB domain-containing protein</fullName>
    </recommendedName>
</protein>
<gene>
    <name evidence="3" type="ORF">DGAL_LOCUS16818</name>
</gene>
<sequence length="601" mass="65275">MSYSRRIILMKGIGGLKSKKRTPTSTNIVFDNILPQRLLTKKRKRIYKIVRQKSNGNKLSSIVFFILLLLLLLKIIHSCDLRETLADNETKHGRAQSYLAHVYGYAGKPLKSFHGQLVSRLAEQTECDKQVEGNLNSGGSGINIGFTSAKLFKCLSTRVESHPKTVKPIGNEIVSCIVSAPTGSDAGVTCTSKLLCYLSGGRPKNPCILRKVNYIDPARDFNETRKNKNCWQQYLIGSPSTCVPSVCKMRLEFMSLSIIHPTPGMCVQSLPDSGSATGMSIVCYGEEGKKNSSHFDPNREMLSKCCLVLSVVLILLQDSRACQGRNHEELLAADSRQQSENYFAYAYGYTPNLWNSLFYRPSLRFVPAATVNVSPYEGRTPAAYPQSRTNPNKNNFASSREDDDDKNGDKEESRLAFALENYISNRPVEFNSGLSTKANQICLSVCSVTNGGDAFSITTVQPGGADVALNNPTLKNFAATLSAVGTTYRDTQQGTTAVCLYDFLLIVGGRDSTNVEADRYCGNELNPAAIGGPAIAPLNAPAPGGSTKSVQVCSSIAPFRLIYRTDGTESAVTAVSASNVIGASADTANTGFCLDFVEKVL</sequence>
<keyword evidence="4" id="KW-1185">Reference proteome</keyword>
<dbReference type="PANTHER" id="PTHR33236">
    <property type="entry name" value="INTRAFLAGELLAR TRANSPORT PROTEIN 122 FAMILY PROTEIN-RELATED"/>
    <property type="match status" value="1"/>
</dbReference>
<evidence type="ECO:0000313" key="3">
    <source>
        <dbReference type="EMBL" id="CAH0113016.1"/>
    </source>
</evidence>
<dbReference type="Proteomes" id="UP000789390">
    <property type="component" value="Unassembled WGS sequence"/>
</dbReference>
<organism evidence="3 4">
    <name type="scientific">Daphnia galeata</name>
    <dbReference type="NCBI Taxonomy" id="27404"/>
    <lineage>
        <taxon>Eukaryota</taxon>
        <taxon>Metazoa</taxon>
        <taxon>Ecdysozoa</taxon>
        <taxon>Arthropoda</taxon>
        <taxon>Crustacea</taxon>
        <taxon>Branchiopoda</taxon>
        <taxon>Diplostraca</taxon>
        <taxon>Cladocera</taxon>
        <taxon>Anomopoda</taxon>
        <taxon>Daphniidae</taxon>
        <taxon>Daphnia</taxon>
    </lineage>
</organism>
<feature type="compositionally biased region" description="Polar residues" evidence="1">
    <location>
        <begin position="386"/>
        <end position="398"/>
    </location>
</feature>
<reference evidence="3" key="1">
    <citation type="submission" date="2021-11" db="EMBL/GenBank/DDBJ databases">
        <authorList>
            <person name="Schell T."/>
        </authorList>
    </citation>
    <scope>NUCLEOTIDE SEQUENCE</scope>
    <source>
        <strain evidence="3">M5</strain>
    </source>
</reference>
<dbReference type="PANTHER" id="PTHR33236:SF5">
    <property type="entry name" value="CUB DOMAIN-CONTAINING PROTEIN"/>
    <property type="match status" value="1"/>
</dbReference>
<evidence type="ECO:0000256" key="1">
    <source>
        <dbReference type="SAM" id="MobiDB-lite"/>
    </source>
</evidence>
<feature type="region of interest" description="Disordered" evidence="1">
    <location>
        <begin position="376"/>
        <end position="409"/>
    </location>
</feature>
<feature type="domain" description="CUB" evidence="2">
    <location>
        <begin position="437"/>
        <end position="597"/>
    </location>
</feature>
<evidence type="ECO:0000259" key="2">
    <source>
        <dbReference type="Pfam" id="PF26080"/>
    </source>
</evidence>
<dbReference type="AlphaFoldDB" id="A0A8J2S1R7"/>